<dbReference type="Proteomes" id="UP001162131">
    <property type="component" value="Unassembled WGS sequence"/>
</dbReference>
<reference evidence="1" key="1">
    <citation type="submission" date="2021-09" db="EMBL/GenBank/DDBJ databases">
        <authorList>
            <consortium name="AG Swart"/>
            <person name="Singh M."/>
            <person name="Singh A."/>
            <person name="Seah K."/>
            <person name="Emmerich C."/>
        </authorList>
    </citation>
    <scope>NUCLEOTIDE SEQUENCE</scope>
    <source>
        <strain evidence="1">ATCC30299</strain>
    </source>
</reference>
<name>A0AAU9IWM6_9CILI</name>
<gene>
    <name evidence="1" type="ORF">BSTOLATCC_MIC7524</name>
</gene>
<comment type="caution">
    <text evidence="1">The sequence shown here is derived from an EMBL/GenBank/DDBJ whole genome shotgun (WGS) entry which is preliminary data.</text>
</comment>
<sequence>MKKYCESDIKILITINKYCRSSLLYCLLECHTNKAWTLYPNLSKGLKINPTKIWKLKLSGSCWFIPEKAKKSKQNSPYCLLFKRLVPHETQMTTEERPLQKKREKIYAIIAAYIGLYGAARNDIKIIGNKCNNILKVSIEKTFKIWKIRA</sequence>
<keyword evidence="2" id="KW-1185">Reference proteome</keyword>
<evidence type="ECO:0000313" key="2">
    <source>
        <dbReference type="Proteomes" id="UP001162131"/>
    </source>
</evidence>
<protein>
    <recommendedName>
        <fullName evidence="3">LAGLIDADG homing endonuclease</fullName>
    </recommendedName>
</protein>
<accession>A0AAU9IWM6</accession>
<proteinExistence type="predicted"/>
<dbReference type="AlphaFoldDB" id="A0AAU9IWM6"/>
<evidence type="ECO:0000313" key="1">
    <source>
        <dbReference type="EMBL" id="CAG9312728.1"/>
    </source>
</evidence>
<organism evidence="1 2">
    <name type="scientific">Blepharisma stoltei</name>
    <dbReference type="NCBI Taxonomy" id="1481888"/>
    <lineage>
        <taxon>Eukaryota</taxon>
        <taxon>Sar</taxon>
        <taxon>Alveolata</taxon>
        <taxon>Ciliophora</taxon>
        <taxon>Postciliodesmatophora</taxon>
        <taxon>Heterotrichea</taxon>
        <taxon>Heterotrichida</taxon>
        <taxon>Blepharismidae</taxon>
        <taxon>Blepharisma</taxon>
    </lineage>
</organism>
<evidence type="ECO:0008006" key="3">
    <source>
        <dbReference type="Google" id="ProtNLM"/>
    </source>
</evidence>
<dbReference type="EMBL" id="CAJZBQ010000009">
    <property type="protein sequence ID" value="CAG9312728.1"/>
    <property type="molecule type" value="Genomic_DNA"/>
</dbReference>